<protein>
    <recommendedName>
        <fullName evidence="1">Glutamate--cysteine ligase</fullName>
        <ecNumber evidence="1">6.3.2.2</ecNumber>
    </recommendedName>
</protein>
<keyword evidence="3" id="KW-1185">Reference proteome</keyword>
<evidence type="ECO:0000256" key="1">
    <source>
        <dbReference type="PIRNR" id="PIRNR017901"/>
    </source>
</evidence>
<dbReference type="GO" id="GO:0004357">
    <property type="term" value="F:glutamate-cysteine ligase activity"/>
    <property type="evidence" value="ECO:0007669"/>
    <property type="project" value="UniProtKB-EC"/>
</dbReference>
<dbReference type="PANTHER" id="PTHR34378">
    <property type="entry name" value="GLUTAMATE--CYSTEINE LIGASE, CHLOROPLASTIC"/>
    <property type="match status" value="1"/>
</dbReference>
<comment type="caution">
    <text evidence="2">The sequence shown here is derived from an EMBL/GenBank/DDBJ whole genome shotgun (WGS) entry which is preliminary data.</text>
</comment>
<dbReference type="InterPro" id="IPR014746">
    <property type="entry name" value="Gln_synth/guanido_kin_cat_dom"/>
</dbReference>
<sequence length="514" mass="58321">MGILYLKWASSGSSMFVFQQERATARCRRVRHGVIVATGPATEAPLKANQPLTKHDLIDYFLSGCKPKDKWRIGTEHEKFGFEYETLRPIKYKQIASLLNGIAARFEWEKIMEGGNIIGLKKASPSSGNRSISLEPGGQFELSGTPFKTLHQTCDELNSHLYQAKTVAEEMGIGFLGLGFQPKWKPKDIPRVPKVRYNIMQNYFNKNDLPGVESLLMTCSVQVNLDYSSEADMIKKMRTGLALQPVRIHSNVVESSKIPTVSNLDYFNQLAAAIFANSPFSGGAPNGYLSMRSYKVDQVDKCRTGMLPFVFDDTFGFEQYVDYALDVPMMFVYRGNKYIDCSGMSFRDFMAGKLPAIRGQVPTLSDWENHLTTIFPEVRLKRYMEMRGADGGTSDMLCALPAFWVGLLYDEVSLHNVLDMIADWTPEERQNLRNMVPMTGLRTQFQGRLLRHVAEDVLKWAKDGLDRRGLKESNFLDPLKDVVGTGLTPADKLLDMYYNKWENNVDPVFRERCY</sequence>
<dbReference type="InterPro" id="IPR035434">
    <property type="entry name" value="GCL_bact_plant"/>
</dbReference>
<gene>
    <name evidence="2" type="primary">GSH1_2</name>
    <name evidence="2" type="ORF">PIB30_030516</name>
</gene>
<accession>A0ABU6Y8T5</accession>
<reference evidence="2 3" key="1">
    <citation type="journal article" date="2023" name="Plants (Basel)">
        <title>Bridging the Gap: Combining Genomics and Transcriptomics Approaches to Understand Stylosanthes scabra, an Orphan Legume from the Brazilian Caatinga.</title>
        <authorList>
            <person name="Ferreira-Neto J.R.C."/>
            <person name="da Silva M.D."/>
            <person name="Binneck E."/>
            <person name="de Melo N.F."/>
            <person name="da Silva R.H."/>
            <person name="de Melo A.L.T.M."/>
            <person name="Pandolfi V."/>
            <person name="Bustamante F.O."/>
            <person name="Brasileiro-Vidal A.C."/>
            <person name="Benko-Iseppon A.M."/>
        </authorList>
    </citation>
    <scope>NUCLEOTIDE SEQUENCE [LARGE SCALE GENOMIC DNA]</scope>
    <source>
        <tissue evidence="2">Leaves</tissue>
    </source>
</reference>
<dbReference type="EC" id="6.3.2.2" evidence="1"/>
<proteinExistence type="inferred from homology"/>
<dbReference type="Pfam" id="PF04107">
    <property type="entry name" value="GCS2"/>
    <property type="match status" value="2"/>
</dbReference>
<comment type="catalytic activity">
    <reaction evidence="1">
        <text>L-cysteine + L-glutamate + ATP = gamma-L-glutamyl-L-cysteine + ADP + phosphate + H(+)</text>
        <dbReference type="Rhea" id="RHEA:13285"/>
        <dbReference type="ChEBI" id="CHEBI:15378"/>
        <dbReference type="ChEBI" id="CHEBI:29985"/>
        <dbReference type="ChEBI" id="CHEBI:30616"/>
        <dbReference type="ChEBI" id="CHEBI:35235"/>
        <dbReference type="ChEBI" id="CHEBI:43474"/>
        <dbReference type="ChEBI" id="CHEBI:58173"/>
        <dbReference type="ChEBI" id="CHEBI:456216"/>
        <dbReference type="EC" id="6.3.2.2"/>
    </reaction>
</comment>
<organism evidence="2 3">
    <name type="scientific">Stylosanthes scabra</name>
    <dbReference type="NCBI Taxonomy" id="79078"/>
    <lineage>
        <taxon>Eukaryota</taxon>
        <taxon>Viridiplantae</taxon>
        <taxon>Streptophyta</taxon>
        <taxon>Embryophyta</taxon>
        <taxon>Tracheophyta</taxon>
        <taxon>Spermatophyta</taxon>
        <taxon>Magnoliopsida</taxon>
        <taxon>eudicotyledons</taxon>
        <taxon>Gunneridae</taxon>
        <taxon>Pentapetalae</taxon>
        <taxon>rosids</taxon>
        <taxon>fabids</taxon>
        <taxon>Fabales</taxon>
        <taxon>Fabaceae</taxon>
        <taxon>Papilionoideae</taxon>
        <taxon>50 kb inversion clade</taxon>
        <taxon>dalbergioids sensu lato</taxon>
        <taxon>Dalbergieae</taxon>
        <taxon>Pterocarpus clade</taxon>
        <taxon>Stylosanthes</taxon>
    </lineage>
</organism>
<dbReference type="InterPro" id="IPR006336">
    <property type="entry name" value="GCS2"/>
</dbReference>
<keyword evidence="1" id="KW-0547">Nucleotide-binding</keyword>
<dbReference type="PIRSF" id="PIRSF017901">
    <property type="entry name" value="GCL"/>
    <property type="match status" value="1"/>
</dbReference>
<dbReference type="Proteomes" id="UP001341840">
    <property type="component" value="Unassembled WGS sequence"/>
</dbReference>
<dbReference type="SUPFAM" id="SSF55931">
    <property type="entry name" value="Glutamine synthetase/guanido kinase"/>
    <property type="match status" value="1"/>
</dbReference>
<keyword evidence="1" id="KW-0934">Plastid</keyword>
<keyword evidence="1" id="KW-0067">ATP-binding</keyword>
<dbReference type="Gene3D" id="3.30.590.20">
    <property type="match status" value="2"/>
</dbReference>
<evidence type="ECO:0000313" key="3">
    <source>
        <dbReference type="Proteomes" id="UP001341840"/>
    </source>
</evidence>
<name>A0ABU6Y8T5_9FABA</name>
<dbReference type="EMBL" id="JASCZI010241783">
    <property type="protein sequence ID" value="MED6206852.1"/>
    <property type="molecule type" value="Genomic_DNA"/>
</dbReference>
<keyword evidence="1" id="KW-0150">Chloroplast</keyword>
<comment type="subcellular location">
    <subcellularLocation>
        <location evidence="1">Plastid</location>
        <location evidence="1">Chloroplast</location>
    </subcellularLocation>
</comment>
<keyword evidence="1 2" id="KW-0436">Ligase</keyword>
<comment type="similarity">
    <text evidence="1">Belongs to the carboxylate-amine ligase family. Glutamate--cysteine ligase type 2 subfamily.</text>
</comment>
<dbReference type="PANTHER" id="PTHR34378:SF3">
    <property type="entry name" value="GLUTAMATE--CYSTEINE LIGASE"/>
    <property type="match status" value="1"/>
</dbReference>
<evidence type="ECO:0000313" key="2">
    <source>
        <dbReference type="EMBL" id="MED6206852.1"/>
    </source>
</evidence>